<gene>
    <name evidence="4" type="ORF">TCE0_038r12610</name>
</gene>
<dbReference type="GO" id="GO:0140662">
    <property type="term" value="F:ATP-dependent protein folding chaperone"/>
    <property type="evidence" value="ECO:0007669"/>
    <property type="project" value="InterPro"/>
</dbReference>
<dbReference type="Gene3D" id="3.30.420.40">
    <property type="match status" value="2"/>
</dbReference>
<reference evidence="5" key="1">
    <citation type="journal article" date="2015" name="Genome Announc.">
        <title>Draft genome sequence of Talaromyces cellulolyticus strain Y-94, a source of lignocellulosic biomass-degrading enzymes.</title>
        <authorList>
            <person name="Fujii T."/>
            <person name="Koike H."/>
            <person name="Sawayama S."/>
            <person name="Yano S."/>
            <person name="Inoue H."/>
        </authorList>
    </citation>
    <scope>NUCLEOTIDE SEQUENCE [LARGE SCALE GENOMIC DNA]</scope>
    <source>
        <strain evidence="5">Y-94</strain>
    </source>
</reference>
<dbReference type="SUPFAM" id="SSF53067">
    <property type="entry name" value="Actin-like ATPase domain"/>
    <property type="match status" value="2"/>
</dbReference>
<dbReference type="Pfam" id="PF00012">
    <property type="entry name" value="HSP70"/>
    <property type="match status" value="1"/>
</dbReference>
<dbReference type="PANTHER" id="PTHR14187:SF82">
    <property type="entry name" value="FAMILY CHAPERONE, PUTATIVE (AFU_ORTHOLOGUE AFUA_7G08575)-RELATED"/>
    <property type="match status" value="1"/>
</dbReference>
<feature type="region of interest" description="Disordered" evidence="3">
    <location>
        <begin position="1"/>
        <end position="20"/>
    </location>
</feature>
<evidence type="ECO:0000313" key="5">
    <source>
        <dbReference type="Proteomes" id="UP000053095"/>
    </source>
</evidence>
<keyword evidence="5" id="KW-1185">Reference proteome</keyword>
<sequence length="428" mass="48207">MDDQKSVHVISSWPGSGNRSSVKTPTVMAFLEDRFLWGWQALALSPEPIRGVKLLLDESQSYRYSPSLNANNLLGAMKKSPVDIASEYLKALAHTNEMLERRLGSAYNDMDRKFVLTVPAVWSDKAKDNTLKAAINAGIPEHRLALLSEPEVAALYTLRAIQPNTIKKNDTFIVCDAGGGTVDLISYRVHDLSPLSLEEVVEGTGGVCGSMILDERFEHFLENILGFEAFDLLSDHTRDGTLRFWQDTIKVQFTGTDCEDDFDYVGWRLPLPGTEDNGEIELEGGYLQLSKSQIQGVFDPVVQDVLSLVHTQVRRIRVAGLPLQAILLVGGFGSCEYLYRRLRRAHPRITVMQPQDAWQAIACGAVLRGIEGNQVRNRLARSHYGVKYCVTYNAELHNRNEAHWCRFREKLLVSNIMRWFISKVKLQL</sequence>
<evidence type="ECO:0000256" key="2">
    <source>
        <dbReference type="ARBA" id="ARBA00022840"/>
    </source>
</evidence>
<dbReference type="AlphaFoldDB" id="A0A0B8MY38"/>
<accession>A0A0B8MY38</accession>
<evidence type="ECO:0000256" key="3">
    <source>
        <dbReference type="SAM" id="MobiDB-lite"/>
    </source>
</evidence>
<dbReference type="PANTHER" id="PTHR14187">
    <property type="entry name" value="ALPHA KINASE/ELONGATION FACTOR 2 KINASE"/>
    <property type="match status" value="1"/>
</dbReference>
<dbReference type="Proteomes" id="UP000053095">
    <property type="component" value="Unassembled WGS sequence"/>
</dbReference>
<dbReference type="GO" id="GO:0005524">
    <property type="term" value="F:ATP binding"/>
    <property type="evidence" value="ECO:0007669"/>
    <property type="project" value="UniProtKB-KW"/>
</dbReference>
<organism evidence="4 5">
    <name type="scientific">Talaromyces pinophilus</name>
    <name type="common">Penicillium pinophilum</name>
    <dbReference type="NCBI Taxonomy" id="128442"/>
    <lineage>
        <taxon>Eukaryota</taxon>
        <taxon>Fungi</taxon>
        <taxon>Dikarya</taxon>
        <taxon>Ascomycota</taxon>
        <taxon>Pezizomycotina</taxon>
        <taxon>Eurotiomycetes</taxon>
        <taxon>Eurotiomycetidae</taxon>
        <taxon>Eurotiales</taxon>
        <taxon>Trichocomaceae</taxon>
        <taxon>Talaromyces</taxon>
        <taxon>Talaromyces sect. Talaromyces</taxon>
    </lineage>
</organism>
<proteinExistence type="predicted"/>
<dbReference type="Gene3D" id="3.90.640.10">
    <property type="entry name" value="Actin, Chain A, domain 4"/>
    <property type="match status" value="1"/>
</dbReference>
<dbReference type="CDD" id="cd10170">
    <property type="entry name" value="ASKHA_NBD_HSP70"/>
    <property type="match status" value="1"/>
</dbReference>
<evidence type="ECO:0000313" key="4">
    <source>
        <dbReference type="EMBL" id="GAM40337.1"/>
    </source>
</evidence>
<keyword evidence="2" id="KW-0067">ATP-binding</keyword>
<keyword evidence="1" id="KW-0547">Nucleotide-binding</keyword>
<evidence type="ECO:0000256" key="1">
    <source>
        <dbReference type="ARBA" id="ARBA00022741"/>
    </source>
</evidence>
<dbReference type="EMBL" id="DF933834">
    <property type="protein sequence ID" value="GAM40337.1"/>
    <property type="molecule type" value="Genomic_DNA"/>
</dbReference>
<name>A0A0B8MY38_TALPI</name>
<dbReference type="InterPro" id="IPR043129">
    <property type="entry name" value="ATPase_NBD"/>
</dbReference>
<protein>
    <submittedName>
        <fullName evidence="4">Hsp70 family protein</fullName>
    </submittedName>
</protein>
<dbReference type="InterPro" id="IPR013126">
    <property type="entry name" value="Hsp_70_fam"/>
</dbReference>